<evidence type="ECO:0000313" key="11">
    <source>
        <dbReference type="Proteomes" id="UP000019118"/>
    </source>
</evidence>
<feature type="compositionally biased region" description="Polar residues" evidence="8">
    <location>
        <begin position="491"/>
        <end position="516"/>
    </location>
</feature>
<dbReference type="Pfam" id="PF25416">
    <property type="entry name" value="GRHL1_C"/>
    <property type="match status" value="1"/>
</dbReference>
<keyword evidence="11" id="KW-1185">Reference proteome</keyword>
<evidence type="ECO:0000256" key="7">
    <source>
        <dbReference type="PROSITE-ProRule" id="PRU01313"/>
    </source>
</evidence>
<feature type="compositionally biased region" description="Polar residues" evidence="8">
    <location>
        <begin position="527"/>
        <end position="541"/>
    </location>
</feature>
<evidence type="ECO:0000256" key="5">
    <source>
        <dbReference type="ARBA" id="ARBA00023163"/>
    </source>
</evidence>
<dbReference type="InterPro" id="IPR007604">
    <property type="entry name" value="CP2"/>
</dbReference>
<dbReference type="Pfam" id="PF18016">
    <property type="entry name" value="SAM_3"/>
    <property type="match status" value="1"/>
</dbReference>
<dbReference type="GO" id="GO:0001228">
    <property type="term" value="F:DNA-binding transcription activator activity, RNA polymerase II-specific"/>
    <property type="evidence" value="ECO:0007669"/>
    <property type="project" value="TreeGrafter"/>
</dbReference>
<reference evidence="11" key="1">
    <citation type="journal article" date="2013" name="Genome Biol.">
        <title>Draft genome of the mountain pine beetle, Dendroctonus ponderosae Hopkins, a major forest pest.</title>
        <authorList>
            <person name="Keeling C.I."/>
            <person name="Yuen M.M."/>
            <person name="Liao N.Y."/>
            <person name="Docking T.R."/>
            <person name="Chan S.K."/>
            <person name="Taylor G.A."/>
            <person name="Palmquist D.L."/>
            <person name="Jackman S.D."/>
            <person name="Nguyen A."/>
            <person name="Li M."/>
            <person name="Henderson H."/>
            <person name="Janes J.K."/>
            <person name="Zhao Y."/>
            <person name="Pandoh P."/>
            <person name="Moore R."/>
            <person name="Sperling F.A."/>
            <person name="Huber D.P."/>
            <person name="Birol I."/>
            <person name="Jones S.J."/>
            <person name="Bohlmann J."/>
        </authorList>
    </citation>
    <scope>NUCLEOTIDE SEQUENCE</scope>
</reference>
<dbReference type="PANTHER" id="PTHR11037:SF21">
    <property type="entry name" value="GEMINI, ISOFORM C"/>
    <property type="match status" value="1"/>
</dbReference>
<evidence type="ECO:0000256" key="6">
    <source>
        <dbReference type="ARBA" id="ARBA00023242"/>
    </source>
</evidence>
<dbReference type="InterPro" id="IPR013761">
    <property type="entry name" value="SAM/pointed_sf"/>
</dbReference>
<organism evidence="10 11">
    <name type="scientific">Dendroctonus ponderosae</name>
    <name type="common">Mountain pine beetle</name>
    <dbReference type="NCBI Taxonomy" id="77166"/>
    <lineage>
        <taxon>Eukaryota</taxon>
        <taxon>Metazoa</taxon>
        <taxon>Ecdysozoa</taxon>
        <taxon>Arthropoda</taxon>
        <taxon>Hexapoda</taxon>
        <taxon>Insecta</taxon>
        <taxon>Pterygota</taxon>
        <taxon>Neoptera</taxon>
        <taxon>Endopterygota</taxon>
        <taxon>Coleoptera</taxon>
        <taxon>Polyphaga</taxon>
        <taxon>Cucujiformia</taxon>
        <taxon>Curculionidae</taxon>
        <taxon>Scolytinae</taxon>
        <taxon>Dendroctonus</taxon>
    </lineage>
</organism>
<dbReference type="SUPFAM" id="SSF47769">
    <property type="entry name" value="SAM/Pointed domain"/>
    <property type="match status" value="1"/>
</dbReference>
<dbReference type="InterPro" id="IPR041418">
    <property type="entry name" value="SAM_3"/>
</dbReference>
<dbReference type="GO" id="GO:0005634">
    <property type="term" value="C:nucleus"/>
    <property type="evidence" value="ECO:0007669"/>
    <property type="project" value="UniProtKB-SubCell"/>
</dbReference>
<dbReference type="Pfam" id="PF04516">
    <property type="entry name" value="CP2"/>
    <property type="match status" value="1"/>
</dbReference>
<evidence type="ECO:0000313" key="10">
    <source>
        <dbReference type="EnsemblMetazoa" id="XP_019758027.1"/>
    </source>
</evidence>
<reference evidence="10" key="2">
    <citation type="submission" date="2024-08" db="UniProtKB">
        <authorList>
            <consortium name="EnsemblMetazoa"/>
        </authorList>
    </citation>
    <scope>IDENTIFICATION</scope>
</reference>
<feature type="region of interest" description="Disordered" evidence="8">
    <location>
        <begin position="484"/>
        <end position="541"/>
    </location>
</feature>
<keyword evidence="3" id="KW-0805">Transcription regulation</keyword>
<dbReference type="Gene3D" id="1.10.150.50">
    <property type="entry name" value="Transcription Factor, Ets-1"/>
    <property type="match status" value="1"/>
</dbReference>
<dbReference type="AlphaFoldDB" id="A0AAR5PAW4"/>
<keyword evidence="6 7" id="KW-0539">Nucleus</keyword>
<keyword evidence="4 7" id="KW-0238">DNA-binding</keyword>
<evidence type="ECO:0000256" key="3">
    <source>
        <dbReference type="ARBA" id="ARBA00023015"/>
    </source>
</evidence>
<feature type="domain" description="Grh/CP2 DB" evidence="9">
    <location>
        <begin position="248"/>
        <end position="499"/>
    </location>
</feature>
<protein>
    <recommendedName>
        <fullName evidence="9">Grh/CP2 DB domain-containing protein</fullName>
    </recommendedName>
</protein>
<proteinExistence type="inferred from homology"/>
<dbReference type="PROSITE" id="PS51968">
    <property type="entry name" value="GRH_CP2_DB"/>
    <property type="match status" value="1"/>
</dbReference>
<evidence type="ECO:0000256" key="8">
    <source>
        <dbReference type="SAM" id="MobiDB-lite"/>
    </source>
</evidence>
<dbReference type="PANTHER" id="PTHR11037">
    <property type="entry name" value="TRANSCRIPTION FACTOR CP2"/>
    <property type="match status" value="1"/>
</dbReference>
<comment type="subcellular location">
    <subcellularLocation>
        <location evidence="1 7">Nucleus</location>
    </subcellularLocation>
</comment>
<dbReference type="InterPro" id="IPR040167">
    <property type="entry name" value="TF_CP2-like"/>
</dbReference>
<keyword evidence="5" id="KW-0804">Transcription</keyword>
<accession>A0AAR5PAW4</accession>
<comment type="similarity">
    <text evidence="2">Belongs to the grh/CP2 family. CP2 subfamily.</text>
</comment>
<evidence type="ECO:0000256" key="4">
    <source>
        <dbReference type="ARBA" id="ARBA00023125"/>
    </source>
</evidence>
<evidence type="ECO:0000256" key="2">
    <source>
        <dbReference type="ARBA" id="ARBA00010852"/>
    </source>
</evidence>
<dbReference type="Proteomes" id="UP000019118">
    <property type="component" value="Unassembled WGS sequence"/>
</dbReference>
<dbReference type="InterPro" id="IPR057520">
    <property type="entry name" value="GRHL1/CP2_C"/>
</dbReference>
<dbReference type="EnsemblMetazoa" id="XM_019902468.1">
    <property type="protein sequence ID" value="XP_019758027.1"/>
    <property type="gene ID" value="LOC109536308"/>
</dbReference>
<name>A0AAR5PAW4_DENPD</name>
<evidence type="ECO:0000259" key="9">
    <source>
        <dbReference type="PROSITE" id="PS51968"/>
    </source>
</evidence>
<evidence type="ECO:0000256" key="1">
    <source>
        <dbReference type="ARBA" id="ARBA00004123"/>
    </source>
</evidence>
<dbReference type="GO" id="GO:0000978">
    <property type="term" value="F:RNA polymerase II cis-regulatory region sequence-specific DNA binding"/>
    <property type="evidence" value="ECO:0007669"/>
    <property type="project" value="TreeGrafter"/>
</dbReference>
<sequence>MDFTFYANSDALLIETSSTSSKESWALSNGIVMDSGEEYFGWNALKNVETAEGKPLNKKRKISSDLREDQLSTKQPNIFKLLKDPLELDQKLEAVKKVAHNGKGSTRMPSQWNVEDYGDIQQEIDNSLNLDADLSANHYSSESKSAMNSLMVFKQEALSPTMNEVAHSQARHNRQSPTSTQKGAMVNPINSTMEENSQNMFNSTINQLLSQSALVNLHSVIDNNNLSTSPHSQDNFGVSSTNNYSSLEDCRFQYVLAAATSIATKQNEDTLTYLNQGQSYEVKLKKLGDLSMYRGKLLKSVIRICFHERRLQYMEKEQMDAWQKARPGDRILEVDIPLSYGAFDITQPSSALNVVSFVWDPTKEVGVYIKVNCISTEFTPKKHGGEKGVPFRIQVETYQNGDALTANKRLHAAACQIKVFKLKGADRKHKQDRDKIMKRPMAEQEKYQPSFECTVLNDIPNEAVLQAPTLATFVPFSTAESGPEFLKVPQHSPNNENSHNNQQSLVPQRNLNSAPQSPEKRDESSNHDSIGNDNYNSNQLTQFSNTDETVHWLTINRFDKYLDIFAKFSGSDMLRMSKEDFIQICGQADGIRLYNALHLKTIAPKLKLYICRENMAVFNAIFLSSHNHMELVQKLCTMVSINIDQVKSVYIEGPHSIHIQLSDDVLRHVEEEAMFSLTIIQDNGSHILMLKRRMNN</sequence>